<proteinExistence type="predicted"/>
<dbReference type="PATRIC" id="fig|336566.3.peg.2224"/>
<evidence type="ECO:0000313" key="2">
    <source>
        <dbReference type="Proteomes" id="UP000050956"/>
    </source>
</evidence>
<reference evidence="1 2" key="1">
    <citation type="submission" date="2015-05" db="EMBL/GenBank/DDBJ databases">
        <title>Genome sequencing and analysis of members of genus Stenotrophomonas.</title>
        <authorList>
            <person name="Patil P.P."/>
            <person name="Midha S."/>
            <person name="Patil P.B."/>
        </authorList>
    </citation>
    <scope>NUCLEOTIDE SEQUENCE [LARGE SCALE GENOMIC DNA]</scope>
    <source>
        <strain evidence="1 2">DSM 24757</strain>
    </source>
</reference>
<protein>
    <submittedName>
        <fullName evidence="1">Uncharacterized protein</fullName>
    </submittedName>
</protein>
<dbReference type="AlphaFoldDB" id="A0A0R0DMK6"/>
<sequence>MSTDGATGTVRQTLHTPFQGLECWQWDIDWDDGSGTLRCERLWLHARNGQRFDLYDAQGQCTTYTLVAEEVIAQRCLWPEPLCMAVYQAIDTAHLPSYLHQIEILEYDDQPLLQCGIGCCTVNDAQTDADGIYHAMLEWSLHQDVGNVLAPTQIRWHIHDGDRFDWLHADGSATPFTWLRNI</sequence>
<keyword evidence="2" id="KW-1185">Reference proteome</keyword>
<organism evidence="1 2">
    <name type="scientific">Stenotrophomonas ginsengisoli</name>
    <dbReference type="NCBI Taxonomy" id="336566"/>
    <lineage>
        <taxon>Bacteria</taxon>
        <taxon>Pseudomonadati</taxon>
        <taxon>Pseudomonadota</taxon>
        <taxon>Gammaproteobacteria</taxon>
        <taxon>Lysobacterales</taxon>
        <taxon>Lysobacteraceae</taxon>
        <taxon>Stenotrophomonas</taxon>
    </lineage>
</organism>
<dbReference type="EMBL" id="LDJM01000004">
    <property type="protein sequence ID" value="KRG79374.1"/>
    <property type="molecule type" value="Genomic_DNA"/>
</dbReference>
<name>A0A0R0DMK6_9GAMM</name>
<dbReference type="Proteomes" id="UP000050956">
    <property type="component" value="Unassembled WGS sequence"/>
</dbReference>
<evidence type="ECO:0000313" key="1">
    <source>
        <dbReference type="EMBL" id="KRG79374.1"/>
    </source>
</evidence>
<comment type="caution">
    <text evidence="1">The sequence shown here is derived from an EMBL/GenBank/DDBJ whole genome shotgun (WGS) entry which is preliminary data.</text>
</comment>
<accession>A0A0R0DMK6</accession>
<gene>
    <name evidence="1" type="ORF">ABB30_00920</name>
</gene>